<comment type="caution">
    <text evidence="1">The sequence shown here is derived from an EMBL/GenBank/DDBJ whole genome shotgun (WGS) entry which is preliminary data.</text>
</comment>
<gene>
    <name evidence="1" type="ORF">PPACK8108_LOCUS1654</name>
</gene>
<reference evidence="1" key="1">
    <citation type="submission" date="2022-06" db="EMBL/GenBank/DDBJ databases">
        <authorList>
            <consortium name="SYNGENTA / RWTH Aachen University"/>
        </authorList>
    </citation>
    <scope>NUCLEOTIDE SEQUENCE</scope>
</reference>
<organism evidence="1 2">
    <name type="scientific">Phakopsora pachyrhizi</name>
    <name type="common">Asian soybean rust disease fungus</name>
    <dbReference type="NCBI Taxonomy" id="170000"/>
    <lineage>
        <taxon>Eukaryota</taxon>
        <taxon>Fungi</taxon>
        <taxon>Dikarya</taxon>
        <taxon>Basidiomycota</taxon>
        <taxon>Pucciniomycotina</taxon>
        <taxon>Pucciniomycetes</taxon>
        <taxon>Pucciniales</taxon>
        <taxon>Phakopsoraceae</taxon>
        <taxon>Phakopsora</taxon>
    </lineage>
</organism>
<name>A0AAV0AHJ8_PHAPC</name>
<proteinExistence type="predicted"/>
<dbReference type="EMBL" id="CALTRL010000229">
    <property type="protein sequence ID" value="CAH7667252.1"/>
    <property type="molecule type" value="Genomic_DNA"/>
</dbReference>
<evidence type="ECO:0000313" key="1">
    <source>
        <dbReference type="EMBL" id="CAH7667252.1"/>
    </source>
</evidence>
<dbReference type="Proteomes" id="UP001153365">
    <property type="component" value="Unassembled WGS sequence"/>
</dbReference>
<accession>A0AAV0AHJ8</accession>
<dbReference type="AlphaFoldDB" id="A0AAV0AHJ8"/>
<keyword evidence="2" id="KW-1185">Reference proteome</keyword>
<evidence type="ECO:0000313" key="2">
    <source>
        <dbReference type="Proteomes" id="UP001153365"/>
    </source>
</evidence>
<protein>
    <submittedName>
        <fullName evidence="1">Uncharacterized protein</fullName>
    </submittedName>
</protein>
<feature type="non-terminal residue" evidence="1">
    <location>
        <position position="96"/>
    </location>
</feature>
<sequence length="96" mass="10991">MVHLGRPKFTSSDLVQNCFLHKILHTIKTPKPLFSYLKLLSLSFNHSYISDQYFSLISANNQDQPSLVINKSNSKIYLGPTCPPNNFDKTIFGFLR</sequence>